<proteinExistence type="predicted"/>
<organism evidence="1 2">
    <name type="scientific">Paramuribaculum intestinale</name>
    <dbReference type="NCBI Taxonomy" id="2094151"/>
    <lineage>
        <taxon>Bacteria</taxon>
        <taxon>Pseudomonadati</taxon>
        <taxon>Bacteroidota</taxon>
        <taxon>Bacteroidia</taxon>
        <taxon>Bacteroidales</taxon>
        <taxon>Muribaculaceae</taxon>
        <taxon>Paramuribaculum</taxon>
    </lineage>
</organism>
<accession>A0A2V1IUL3</accession>
<dbReference type="EMBL" id="PUBV01000041">
    <property type="protein sequence ID" value="PWB05976.1"/>
    <property type="molecule type" value="Genomic_DNA"/>
</dbReference>
<dbReference type="Proteomes" id="UP000244925">
    <property type="component" value="Unassembled WGS sequence"/>
</dbReference>
<evidence type="ECO:0000313" key="1">
    <source>
        <dbReference type="EMBL" id="PWB05976.1"/>
    </source>
</evidence>
<dbReference type="AlphaFoldDB" id="A0A2V1IUL3"/>
<comment type="caution">
    <text evidence="1">The sequence shown here is derived from an EMBL/GenBank/DDBJ whole genome shotgun (WGS) entry which is preliminary data.</text>
</comment>
<gene>
    <name evidence="1" type="ORF">C5O25_11815</name>
</gene>
<evidence type="ECO:0008006" key="3">
    <source>
        <dbReference type="Google" id="ProtNLM"/>
    </source>
</evidence>
<reference evidence="2" key="1">
    <citation type="submission" date="2018-02" db="EMBL/GenBank/DDBJ databases">
        <authorList>
            <person name="Clavel T."/>
            <person name="Strowig T."/>
        </authorList>
    </citation>
    <scope>NUCLEOTIDE SEQUENCE [LARGE SCALE GENOMIC DNA]</scope>
    <source>
        <strain evidence="2">DSM 100764</strain>
    </source>
</reference>
<name>A0A2V1IUL3_9BACT</name>
<dbReference type="InterPro" id="IPR038636">
    <property type="entry name" value="Wzi_sf"/>
</dbReference>
<evidence type="ECO:0000313" key="2">
    <source>
        <dbReference type="Proteomes" id="UP000244925"/>
    </source>
</evidence>
<keyword evidence="2" id="KW-1185">Reference proteome</keyword>
<dbReference type="Gene3D" id="2.40.160.130">
    <property type="entry name" value="Capsule assembly protein Wzi"/>
    <property type="match status" value="1"/>
</dbReference>
<sequence length="498" mass="53971">MAVAVSECFGSTPAALRGLRLEASVEATAGSGEFAPLYMASNRRGTLSSADNVVLSAGAVRPMECDRRLSYGYGVELWGGYSSAVGYGRYDVSTESWGMNRRRPPALWLQQLYGEVKWRSLTASAGMKHEGSPIVDDRLSGGDMIRSANARPIPGVRAGFTGFQPVPLTSGWLGISGELEYGRFADDGWWRDHSALYNGHVAQGEWMVYRRMHLRTDPGRPLTVTLGVQCASQIGGTTTYYRDGEIAKVEHRGHKVADFIKILAPVEKGAEDYVLGNTLGTWDLKATAVVRGGWSLSGYFQWIWEDGSGMAKLNGWDGLWGIELKAPSAAAIVSGVVVEYLDLTNQSGPIHWAPGDHPSTSITSEATGADDYYNNAYYNAYAYYGMGMGRATVMSPLYNTDGYMSYIGNRTRGIHVGVEGRIGRVGYRVLAGWRKAYGNGYEAMIPARRSTSLMAEASMPLRSVPGVRIGVQGAIDRGRLPANASAAAVSLTYSGLWR</sequence>
<protein>
    <recommendedName>
        <fullName evidence="3">Capsule assembly Wzi family protein</fullName>
    </recommendedName>
</protein>